<dbReference type="AlphaFoldDB" id="A0A261G6D8"/>
<dbReference type="Proteomes" id="UP000216451">
    <property type="component" value="Unassembled WGS sequence"/>
</dbReference>
<dbReference type="InterPro" id="IPR038573">
    <property type="entry name" value="BrnT_sf"/>
</dbReference>
<evidence type="ECO:0000313" key="1">
    <source>
        <dbReference type="EMBL" id="OZG66964.1"/>
    </source>
</evidence>
<name>A0A261G6D8_9BIFI</name>
<dbReference type="InterPro" id="IPR007460">
    <property type="entry name" value="BrnT_toxin"/>
</dbReference>
<comment type="caution">
    <text evidence="1">The sequence shown here is derived from an EMBL/GenBank/DDBJ whole genome shotgun (WGS) entry which is preliminary data.</text>
</comment>
<reference evidence="1 2" key="1">
    <citation type="journal article" date="2017" name="BMC Genomics">
        <title>Comparative genomic and phylogenomic analyses of the Bifidobacteriaceae family.</title>
        <authorList>
            <person name="Lugli G.A."/>
            <person name="Milani C."/>
            <person name="Turroni F."/>
            <person name="Duranti S."/>
            <person name="Mancabelli L."/>
            <person name="Mangifesta M."/>
            <person name="Ferrario C."/>
            <person name="Modesto M."/>
            <person name="Mattarelli P."/>
            <person name="Jiri K."/>
            <person name="van Sinderen D."/>
            <person name="Ventura M."/>
        </authorList>
    </citation>
    <scope>NUCLEOTIDE SEQUENCE [LARGE SCALE GENOMIC DNA]</scope>
    <source>
        <strain evidence="1 2">LMG 28769</strain>
    </source>
</reference>
<dbReference type="Gene3D" id="3.10.450.530">
    <property type="entry name" value="Ribonuclease toxin, BrnT, of type II toxin-antitoxin system"/>
    <property type="match status" value="1"/>
</dbReference>
<evidence type="ECO:0008006" key="3">
    <source>
        <dbReference type="Google" id="ProtNLM"/>
    </source>
</evidence>
<dbReference type="Pfam" id="PF04365">
    <property type="entry name" value="BrnT_toxin"/>
    <property type="match status" value="1"/>
</dbReference>
<evidence type="ECO:0000313" key="2">
    <source>
        <dbReference type="Proteomes" id="UP000216451"/>
    </source>
</evidence>
<sequence>MNGGYFEWDDTKNLVNIEKHGISFYEAAEAFADPNRLIAHDILHSNSEERWFCYGKTRRGIATVRFTYRDQVIRIFGAGYWRQGKNKYNQRGKR</sequence>
<keyword evidence="2" id="KW-1185">Reference proteome</keyword>
<dbReference type="OrthoDB" id="9798158at2"/>
<dbReference type="GeneID" id="98295704"/>
<dbReference type="EMBL" id="MWXA01000005">
    <property type="protein sequence ID" value="OZG66964.1"/>
    <property type="molecule type" value="Genomic_DNA"/>
</dbReference>
<accession>A0A261G6D8</accession>
<proteinExistence type="predicted"/>
<protein>
    <recommendedName>
        <fullName evidence="3">BrnT family toxin</fullName>
    </recommendedName>
</protein>
<dbReference type="RefSeq" id="WP_094693988.1">
    <property type="nucleotide sequence ID" value="NZ_CALENZ010000022.1"/>
</dbReference>
<organism evidence="1 2">
    <name type="scientific">Bifidobacterium aquikefiri</name>
    <dbReference type="NCBI Taxonomy" id="1653207"/>
    <lineage>
        <taxon>Bacteria</taxon>
        <taxon>Bacillati</taxon>
        <taxon>Actinomycetota</taxon>
        <taxon>Actinomycetes</taxon>
        <taxon>Bifidobacteriales</taxon>
        <taxon>Bifidobacteriaceae</taxon>
        <taxon>Bifidobacterium</taxon>
    </lineage>
</organism>
<gene>
    <name evidence="1" type="ORF">BAQU_1036</name>
</gene>